<keyword evidence="1" id="KW-1133">Transmembrane helix</keyword>
<dbReference type="AlphaFoldDB" id="A0A397TXT0"/>
<evidence type="ECO:0000256" key="1">
    <source>
        <dbReference type="SAM" id="Phobius"/>
    </source>
</evidence>
<proteinExistence type="predicted"/>
<name>A0A397TXT0_9GLOM</name>
<sequence>MNTPQRKLKLLDIIAKPFNLLIVNKYKRKPFNFAYPRKKKKRLFDTLLFWNLLITPSIKLSLSIFPNITGASAKNKEDYLKHIDKINFSNSGINLRLLARG</sequence>
<keyword evidence="1" id="KW-0472">Membrane</keyword>
<reference evidence="2 3" key="1">
    <citation type="submission" date="2018-06" db="EMBL/GenBank/DDBJ databases">
        <title>Comparative genomics reveals the genomic features of Rhizophagus irregularis, R. cerebriforme, R. diaphanum and Gigaspora rosea, and their symbiotic lifestyle signature.</title>
        <authorList>
            <person name="Morin E."/>
            <person name="San Clemente H."/>
            <person name="Chen E.C.H."/>
            <person name="De La Providencia I."/>
            <person name="Hainaut M."/>
            <person name="Kuo A."/>
            <person name="Kohler A."/>
            <person name="Murat C."/>
            <person name="Tang N."/>
            <person name="Roy S."/>
            <person name="Loubradou J."/>
            <person name="Henrissat B."/>
            <person name="Grigoriev I.V."/>
            <person name="Corradi N."/>
            <person name="Roux C."/>
            <person name="Martin F.M."/>
        </authorList>
    </citation>
    <scope>NUCLEOTIDE SEQUENCE [LARGE SCALE GENOMIC DNA]</scope>
    <source>
        <strain evidence="2 3">DAOM 194757</strain>
    </source>
</reference>
<comment type="caution">
    <text evidence="2">The sequence shown here is derived from an EMBL/GenBank/DDBJ whole genome shotgun (WGS) entry which is preliminary data.</text>
</comment>
<keyword evidence="1" id="KW-0812">Transmembrane</keyword>
<protein>
    <submittedName>
        <fullName evidence="2">Uncharacterized protein</fullName>
    </submittedName>
</protein>
<dbReference type="Proteomes" id="UP000266673">
    <property type="component" value="Unassembled WGS sequence"/>
</dbReference>
<keyword evidence="3" id="KW-1185">Reference proteome</keyword>
<organism evidence="2 3">
    <name type="scientific">Gigaspora rosea</name>
    <dbReference type="NCBI Taxonomy" id="44941"/>
    <lineage>
        <taxon>Eukaryota</taxon>
        <taxon>Fungi</taxon>
        <taxon>Fungi incertae sedis</taxon>
        <taxon>Mucoromycota</taxon>
        <taxon>Glomeromycotina</taxon>
        <taxon>Glomeromycetes</taxon>
        <taxon>Diversisporales</taxon>
        <taxon>Gigasporaceae</taxon>
        <taxon>Gigaspora</taxon>
    </lineage>
</organism>
<evidence type="ECO:0000313" key="3">
    <source>
        <dbReference type="Proteomes" id="UP000266673"/>
    </source>
</evidence>
<gene>
    <name evidence="2" type="ORF">C2G38_2236257</name>
</gene>
<feature type="transmembrane region" description="Helical" evidence="1">
    <location>
        <begin position="47"/>
        <end position="65"/>
    </location>
</feature>
<accession>A0A397TXT0</accession>
<dbReference type="EMBL" id="QKWP01005889">
    <property type="protein sequence ID" value="RIA99971.1"/>
    <property type="molecule type" value="Genomic_DNA"/>
</dbReference>
<evidence type="ECO:0000313" key="2">
    <source>
        <dbReference type="EMBL" id="RIA99971.1"/>
    </source>
</evidence>